<keyword evidence="2" id="KW-0233">DNA recombination</keyword>
<dbReference type="EMBL" id="AUZX01011144">
    <property type="protein sequence ID" value="EQD44194.1"/>
    <property type="molecule type" value="Genomic_DNA"/>
</dbReference>
<comment type="caution">
    <text evidence="5">The sequence shown here is derived from an EMBL/GenBank/DDBJ whole genome shotgun (WGS) entry which is preliminary data.</text>
</comment>
<evidence type="ECO:0000313" key="5">
    <source>
        <dbReference type="EMBL" id="EQD44194.1"/>
    </source>
</evidence>
<reference evidence="5" key="2">
    <citation type="journal article" date="2014" name="ISME J.">
        <title>Microbial stratification in low pH oxic and suboxic macroscopic growths along an acid mine drainage.</title>
        <authorList>
            <person name="Mendez-Garcia C."/>
            <person name="Mesa V."/>
            <person name="Sprenger R.R."/>
            <person name="Richter M."/>
            <person name="Diez M.S."/>
            <person name="Solano J."/>
            <person name="Bargiela R."/>
            <person name="Golyshina O.V."/>
            <person name="Manteca A."/>
            <person name="Ramos J.L."/>
            <person name="Gallego J.R."/>
            <person name="Llorente I."/>
            <person name="Martins Dos Santos V.A."/>
            <person name="Jensen O.N."/>
            <person name="Pelaez A.I."/>
            <person name="Sanchez J."/>
            <person name="Ferrer M."/>
        </authorList>
    </citation>
    <scope>NUCLEOTIDE SEQUENCE</scope>
</reference>
<reference evidence="5" key="1">
    <citation type="submission" date="2013-08" db="EMBL/GenBank/DDBJ databases">
        <authorList>
            <person name="Mendez C."/>
            <person name="Richter M."/>
            <person name="Ferrer M."/>
            <person name="Sanchez J."/>
        </authorList>
    </citation>
    <scope>NUCLEOTIDE SEQUENCE</scope>
</reference>
<sequence>MTHCSEIDPSVTAAFPASLTGLATATRHHRLAVVKAFLRWAAQAGWCDSTCAALVTPGRRVRRATAPTWSEDDCRKLLSSAETWRDRALLWALTSTGARIGEVVHATVGDFDGQTLRLSGKTGTRSVPLSPDARDAVNWYL</sequence>
<dbReference type="SUPFAM" id="SSF56349">
    <property type="entry name" value="DNA breaking-rejoining enzymes"/>
    <property type="match status" value="1"/>
</dbReference>
<dbReference type="GO" id="GO:0003677">
    <property type="term" value="F:DNA binding"/>
    <property type="evidence" value="ECO:0007669"/>
    <property type="project" value="UniProtKB-KW"/>
</dbReference>
<dbReference type="CDD" id="cd00397">
    <property type="entry name" value="DNA_BRE_C"/>
    <property type="match status" value="1"/>
</dbReference>
<feature type="non-terminal residue" evidence="5">
    <location>
        <position position="141"/>
    </location>
</feature>
<dbReference type="AlphaFoldDB" id="T1AU50"/>
<dbReference type="InterPro" id="IPR044068">
    <property type="entry name" value="CB"/>
</dbReference>
<dbReference type="InterPro" id="IPR002104">
    <property type="entry name" value="Integrase_catalytic"/>
</dbReference>
<dbReference type="InterPro" id="IPR013762">
    <property type="entry name" value="Integrase-like_cat_sf"/>
</dbReference>
<dbReference type="Gene3D" id="1.10.443.10">
    <property type="entry name" value="Intergrase catalytic core"/>
    <property type="match status" value="1"/>
</dbReference>
<evidence type="ECO:0000259" key="4">
    <source>
        <dbReference type="PROSITE" id="PS51900"/>
    </source>
</evidence>
<accession>T1AU50</accession>
<protein>
    <submittedName>
        <fullName evidence="5">Tyrosine recombinase XerD</fullName>
    </submittedName>
</protein>
<gene>
    <name evidence="5" type="ORF">B1A_15188</name>
</gene>
<name>T1AU50_9ZZZZ</name>
<dbReference type="GO" id="GO:0006310">
    <property type="term" value="P:DNA recombination"/>
    <property type="evidence" value="ECO:0007669"/>
    <property type="project" value="UniProtKB-KW"/>
</dbReference>
<dbReference type="InterPro" id="IPR011010">
    <property type="entry name" value="DNA_brk_join_enz"/>
</dbReference>
<dbReference type="PROSITE" id="PS51900">
    <property type="entry name" value="CB"/>
    <property type="match status" value="1"/>
</dbReference>
<dbReference type="PROSITE" id="PS51898">
    <property type="entry name" value="TYR_RECOMBINASE"/>
    <property type="match status" value="1"/>
</dbReference>
<evidence type="ECO:0000256" key="2">
    <source>
        <dbReference type="ARBA" id="ARBA00023172"/>
    </source>
</evidence>
<evidence type="ECO:0000256" key="1">
    <source>
        <dbReference type="ARBA" id="ARBA00023125"/>
    </source>
</evidence>
<organism evidence="5">
    <name type="scientific">mine drainage metagenome</name>
    <dbReference type="NCBI Taxonomy" id="410659"/>
    <lineage>
        <taxon>unclassified sequences</taxon>
        <taxon>metagenomes</taxon>
        <taxon>ecological metagenomes</taxon>
    </lineage>
</organism>
<evidence type="ECO:0000259" key="3">
    <source>
        <dbReference type="PROSITE" id="PS51898"/>
    </source>
</evidence>
<proteinExistence type="predicted"/>
<keyword evidence="1" id="KW-0238">DNA-binding</keyword>
<feature type="domain" description="Tyr recombinase" evidence="3">
    <location>
        <begin position="64"/>
        <end position="141"/>
    </location>
</feature>
<feature type="domain" description="Core-binding (CB)" evidence="4">
    <location>
        <begin position="1"/>
        <end position="42"/>
    </location>
</feature>
<dbReference type="GO" id="GO:0015074">
    <property type="term" value="P:DNA integration"/>
    <property type="evidence" value="ECO:0007669"/>
    <property type="project" value="InterPro"/>
</dbReference>